<feature type="compositionally biased region" description="Low complexity" evidence="3">
    <location>
        <begin position="453"/>
        <end position="464"/>
    </location>
</feature>
<sequence>MQATSVVETDSDKNYHKNGGNLHKDKPKKENVLFSNGCNEVKSAFPDGEWDSLAAEHRDSDKEISSIDKIDLSEPSFSANQDTNVENNFSQSSEFEDSVDYAFLNETYFIHCSESKLKNENLPRFYSELRPEVHKKVETFFDILGAQDESSVRLERRHETPAGDCGDLQRSDVDDDSQQEYHSAEQECISTHLPFDPAKTVGKSNLDVSELKTSGSGIKCVGNLEANHVKLESVPSPSLESLDVSAQECLPLSSKSQSSDTSKEYHQPKFEKCKEQEIGLLNRKAFDIFQRSSSPLNPQKVPQTKMYAKEMKSQTAESKDFCGNRNFQNKTLQCSESPISFPPDQTLGTQLKADNLHQTTGAFIFDDSVISLCGSLQYKSLPGPGFFSFELPKVAVTDTQAEVEDSCLRPVKSGAADKTCSHDVKEECLKSVPDAASCSLPVQPTLDASRGASARSSVLSTSSSTEMPVLRRQQPEEWQCEKQSVACNTDWSCRQDCRDAQTTAPNGPGKSLSMDSLKPSGNSLNENSLELRKTFDATDRKKHLERAFQLCEEMNLPSKCCEKTVERAVKAEMHLLDVCYQMCHRHCSHVYRLVMESRAGLNRNLPSNSAKKELGSTLLSVLGDLKVRYMNLKEKVHKGIPLEELPPLSVEAKLLSAFSDFASRLIEEEACGLSGANSELDNQSVPDVDTSPSLETTLSQMSLVADNNHPKQDESPVNDGFKNGDINIDFTQLKLDDKEYKSFREVSEDWFDATERLTGVDFSGAQENGIEHDGWNPKSPLEMKNGELLRRSKGFLIHVGGLCPSVSEDDLRSHFQKYQVSDISIYDSTNYRYASLAFAKTSNAKKAVKEMNGIEINGKSVNVRLVKIPGEHTPPLLSKNGTSTNVSHLEKNSNKEGTFTSSACRLPRARPRQLESEQDSEFPPLDQGVKKNCNQIESAQLLPETPVQVIPSNTLNLRSFTKIMKRLGELHPDISRDHIIEALQEVRINHKGFLNGLSINTIIKMTSSFLRNSLHVRNK</sequence>
<dbReference type="Pfam" id="PF24905">
    <property type="entry name" value="TTC3_9th"/>
    <property type="match status" value="1"/>
</dbReference>
<feature type="region of interest" description="Disordered" evidence="3">
    <location>
        <begin position="872"/>
        <end position="902"/>
    </location>
</feature>
<feature type="region of interest" description="Disordered" evidence="3">
    <location>
        <begin position="151"/>
        <end position="185"/>
    </location>
</feature>
<feature type="region of interest" description="Disordered" evidence="3">
    <location>
        <begin position="449"/>
        <end position="470"/>
    </location>
</feature>
<dbReference type="InterPro" id="IPR035979">
    <property type="entry name" value="RBD_domain_sf"/>
</dbReference>
<reference evidence="6" key="1">
    <citation type="submission" date="2025-08" db="UniProtKB">
        <authorList>
            <consortium name="RefSeq"/>
        </authorList>
    </citation>
    <scope>IDENTIFICATION</scope>
</reference>
<feature type="domain" description="RRM" evidence="4">
    <location>
        <begin position="795"/>
        <end position="868"/>
    </location>
</feature>
<dbReference type="RefSeq" id="XP_013207185.1">
    <property type="nucleotide sequence ID" value="XM_013351731.1"/>
</dbReference>
<dbReference type="SUPFAM" id="SSF54928">
    <property type="entry name" value="RNA-binding domain, RBD"/>
    <property type="match status" value="1"/>
</dbReference>
<evidence type="ECO:0000259" key="4">
    <source>
        <dbReference type="PROSITE" id="PS50102"/>
    </source>
</evidence>
<dbReference type="GeneID" id="101991950"/>
<dbReference type="Gene3D" id="3.30.70.330">
    <property type="match status" value="1"/>
</dbReference>
<dbReference type="InterPro" id="IPR056870">
    <property type="entry name" value="TTC3/DZIP3/RBM44-like_helical"/>
</dbReference>
<keyword evidence="1 2" id="KW-0694">RNA-binding</keyword>
<dbReference type="PANTHER" id="PTHR48026:SF8">
    <property type="entry name" value="RNA-BINDING PROTEIN 44"/>
    <property type="match status" value="1"/>
</dbReference>
<feature type="region of interest" description="Disordered" evidence="3">
    <location>
        <begin position="1"/>
        <end position="29"/>
    </location>
</feature>
<dbReference type="Proteomes" id="UP000694915">
    <property type="component" value="Linkage group LG4"/>
</dbReference>
<gene>
    <name evidence="6" type="primary">Rbm44</name>
</gene>
<evidence type="ECO:0000256" key="1">
    <source>
        <dbReference type="ARBA" id="ARBA00022884"/>
    </source>
</evidence>
<protein>
    <submittedName>
        <fullName evidence="6">RNA-binding protein 44</fullName>
    </submittedName>
</protein>
<proteinExistence type="predicted"/>
<evidence type="ECO:0000313" key="6">
    <source>
        <dbReference type="RefSeq" id="XP_013207185.1"/>
    </source>
</evidence>
<keyword evidence="5" id="KW-1185">Reference proteome</keyword>
<dbReference type="Pfam" id="PF00076">
    <property type="entry name" value="RRM_1"/>
    <property type="match status" value="1"/>
</dbReference>
<dbReference type="PROSITE" id="PS50102">
    <property type="entry name" value="RRM"/>
    <property type="match status" value="1"/>
</dbReference>
<accession>A0ABM1ARZ0</accession>
<evidence type="ECO:0000313" key="5">
    <source>
        <dbReference type="Proteomes" id="UP000694915"/>
    </source>
</evidence>
<evidence type="ECO:0000256" key="3">
    <source>
        <dbReference type="SAM" id="MobiDB-lite"/>
    </source>
</evidence>
<dbReference type="InterPro" id="IPR000504">
    <property type="entry name" value="RRM_dom"/>
</dbReference>
<dbReference type="PANTHER" id="PTHR48026">
    <property type="entry name" value="HOMOLOGOUS TO DROSOPHILA SQD (SQUID) PROTEIN"/>
    <property type="match status" value="1"/>
</dbReference>
<feature type="region of interest" description="Disordered" evidence="3">
    <location>
        <begin position="501"/>
        <end position="527"/>
    </location>
</feature>
<organism evidence="5 6">
    <name type="scientific">Microtus ochrogaster</name>
    <name type="common">Prairie vole</name>
    <dbReference type="NCBI Taxonomy" id="79684"/>
    <lineage>
        <taxon>Eukaryota</taxon>
        <taxon>Metazoa</taxon>
        <taxon>Chordata</taxon>
        <taxon>Craniata</taxon>
        <taxon>Vertebrata</taxon>
        <taxon>Euteleostomi</taxon>
        <taxon>Mammalia</taxon>
        <taxon>Eutheria</taxon>
        <taxon>Euarchontoglires</taxon>
        <taxon>Glires</taxon>
        <taxon>Rodentia</taxon>
        <taxon>Myomorpha</taxon>
        <taxon>Muroidea</taxon>
        <taxon>Cricetidae</taxon>
        <taxon>Arvicolinae</taxon>
        <taxon>Microtus</taxon>
    </lineage>
</organism>
<dbReference type="SMART" id="SM00360">
    <property type="entry name" value="RRM"/>
    <property type="match status" value="1"/>
</dbReference>
<name>A0ABM1ARZ0_MICOH</name>
<feature type="compositionally biased region" description="Basic and acidic residues" evidence="3">
    <location>
        <begin position="151"/>
        <end position="172"/>
    </location>
</feature>
<dbReference type="InterPro" id="IPR012677">
    <property type="entry name" value="Nucleotide-bd_a/b_plait_sf"/>
</dbReference>
<evidence type="ECO:0000256" key="2">
    <source>
        <dbReference type="PROSITE-ProRule" id="PRU00176"/>
    </source>
</evidence>